<dbReference type="GO" id="GO:0005737">
    <property type="term" value="C:cytoplasm"/>
    <property type="evidence" value="ECO:0007669"/>
    <property type="project" value="TreeGrafter"/>
</dbReference>
<evidence type="ECO:0000313" key="10">
    <source>
        <dbReference type="Proteomes" id="UP001347796"/>
    </source>
</evidence>
<keyword evidence="4 8" id="KW-0808">Transferase</keyword>
<dbReference type="PANTHER" id="PTHR21461:SF69">
    <property type="entry name" value="GLYCOSYLTRANSFERASE FAMILY 92 PROTEIN"/>
    <property type="match status" value="1"/>
</dbReference>
<accession>A0AAN8J9Y2</accession>
<protein>
    <recommendedName>
        <fullName evidence="8">Glycosyltransferase family 92 protein</fullName>
        <ecNumber evidence="8">2.4.1.-</ecNumber>
    </recommendedName>
</protein>
<evidence type="ECO:0000313" key="9">
    <source>
        <dbReference type="EMBL" id="KAK6172855.1"/>
    </source>
</evidence>
<sequence length="421" mass="49427">MKTYFRFLFFTIVVASILSLFVMEISVKNFMRFIPPKKNTRSSTGDQKNSTEKSWFQPVGDVNESYVYSAFYDNRDTPVIRIIAILRDDLTPGVFRCVSHRKAEQRVFYPTVLEYIPEPKWGYKYRSGMIICKLANSSNPPEIISVVSSSTLDTEPLGNPSNYLHVQKDTILQRNFTRCTPPLYEFHDKMALIQMMETDLMFGMEMFIMYDFRDSTVDDVFRYYQRNGVLKVQQWNLPIKPSDIYYYGQLAHVHDCLYRNMHQSKYVLFADVDEVVVSPLFKTWHSLTDKNFQNKNCAAASFTSAFFPTFFNSTTKDFTGRRDAMKYSMTYLLKTTHTRLIPNRSKVLVKPKLVYYMDVHKVAKFYSKAYHKCSVSTKEALLHHYRSKYLLDMRTPYAEENTMHTLSERLVPNIIKTFSNL</sequence>
<evidence type="ECO:0000256" key="7">
    <source>
        <dbReference type="ARBA" id="ARBA00023136"/>
    </source>
</evidence>
<organism evidence="9 10">
    <name type="scientific">Patella caerulea</name>
    <name type="common">Rayed Mediterranean limpet</name>
    <dbReference type="NCBI Taxonomy" id="87958"/>
    <lineage>
        <taxon>Eukaryota</taxon>
        <taxon>Metazoa</taxon>
        <taxon>Spiralia</taxon>
        <taxon>Lophotrochozoa</taxon>
        <taxon>Mollusca</taxon>
        <taxon>Gastropoda</taxon>
        <taxon>Patellogastropoda</taxon>
        <taxon>Patelloidea</taxon>
        <taxon>Patellidae</taxon>
        <taxon>Patella</taxon>
    </lineage>
</organism>
<evidence type="ECO:0000256" key="6">
    <source>
        <dbReference type="ARBA" id="ARBA00022989"/>
    </source>
</evidence>
<evidence type="ECO:0000256" key="3">
    <source>
        <dbReference type="ARBA" id="ARBA00022676"/>
    </source>
</evidence>
<dbReference type="AlphaFoldDB" id="A0AAN8J9Y2"/>
<dbReference type="PANTHER" id="PTHR21461">
    <property type="entry name" value="GLYCOSYLTRANSFERASE FAMILY 92 PROTEIN"/>
    <property type="match status" value="1"/>
</dbReference>
<dbReference type="Pfam" id="PF01697">
    <property type="entry name" value="Glyco_transf_92"/>
    <property type="match status" value="1"/>
</dbReference>
<dbReference type="Proteomes" id="UP001347796">
    <property type="component" value="Unassembled WGS sequence"/>
</dbReference>
<dbReference type="GO" id="GO:0016757">
    <property type="term" value="F:glycosyltransferase activity"/>
    <property type="evidence" value="ECO:0007669"/>
    <property type="project" value="UniProtKB-UniRule"/>
</dbReference>
<name>A0AAN8J9Y2_PATCE</name>
<proteinExistence type="inferred from homology"/>
<keyword evidence="7 8" id="KW-0472">Membrane</keyword>
<comment type="caution">
    <text evidence="9">The sequence shown here is derived from an EMBL/GenBank/DDBJ whole genome shotgun (WGS) entry which is preliminary data.</text>
</comment>
<dbReference type="EMBL" id="JAZGQO010000011">
    <property type="protein sequence ID" value="KAK6172855.1"/>
    <property type="molecule type" value="Genomic_DNA"/>
</dbReference>
<evidence type="ECO:0000256" key="1">
    <source>
        <dbReference type="ARBA" id="ARBA00004167"/>
    </source>
</evidence>
<evidence type="ECO:0000256" key="4">
    <source>
        <dbReference type="ARBA" id="ARBA00022679"/>
    </source>
</evidence>
<dbReference type="EC" id="2.4.1.-" evidence="8"/>
<keyword evidence="10" id="KW-1185">Reference proteome</keyword>
<comment type="subcellular location">
    <subcellularLocation>
        <location evidence="1">Membrane</location>
        <topology evidence="1">Single-pass membrane protein</topology>
    </subcellularLocation>
</comment>
<evidence type="ECO:0000256" key="8">
    <source>
        <dbReference type="RuleBase" id="RU366017"/>
    </source>
</evidence>
<keyword evidence="5 8" id="KW-0812">Transmembrane</keyword>
<keyword evidence="6 8" id="KW-1133">Transmembrane helix</keyword>
<reference evidence="9 10" key="1">
    <citation type="submission" date="2024-01" db="EMBL/GenBank/DDBJ databases">
        <title>The genome of the rayed Mediterranean limpet Patella caerulea (Linnaeus, 1758).</title>
        <authorList>
            <person name="Anh-Thu Weber A."/>
            <person name="Halstead-Nussloch G."/>
        </authorList>
    </citation>
    <scope>NUCLEOTIDE SEQUENCE [LARGE SCALE GENOMIC DNA]</scope>
    <source>
        <strain evidence="9">AATW-2023a</strain>
        <tissue evidence="9">Whole specimen</tissue>
    </source>
</reference>
<dbReference type="InterPro" id="IPR008166">
    <property type="entry name" value="Glyco_transf_92"/>
</dbReference>
<feature type="transmembrane region" description="Helical" evidence="8">
    <location>
        <begin position="7"/>
        <end position="27"/>
    </location>
</feature>
<dbReference type="GO" id="GO:0016020">
    <property type="term" value="C:membrane"/>
    <property type="evidence" value="ECO:0007669"/>
    <property type="project" value="UniProtKB-SubCell"/>
</dbReference>
<keyword evidence="3 8" id="KW-0328">Glycosyltransferase</keyword>
<comment type="similarity">
    <text evidence="2 8">Belongs to the glycosyltransferase 92 family.</text>
</comment>
<evidence type="ECO:0000256" key="2">
    <source>
        <dbReference type="ARBA" id="ARBA00007647"/>
    </source>
</evidence>
<gene>
    <name evidence="9" type="ORF">SNE40_016431</name>
</gene>
<evidence type="ECO:0000256" key="5">
    <source>
        <dbReference type="ARBA" id="ARBA00022692"/>
    </source>
</evidence>